<evidence type="ECO:0000256" key="6">
    <source>
        <dbReference type="ARBA" id="ARBA00022705"/>
    </source>
</evidence>
<dbReference type="Pfam" id="PF00645">
    <property type="entry name" value="zf-PARP"/>
    <property type="match status" value="1"/>
</dbReference>
<dbReference type="Gene3D" id="3.30.1740.10">
    <property type="entry name" value="Zinc finger, PARP-type"/>
    <property type="match status" value="1"/>
</dbReference>
<evidence type="ECO:0000256" key="12">
    <source>
        <dbReference type="ARBA" id="ARBA00022840"/>
    </source>
</evidence>
<feature type="compositionally biased region" description="Basic residues" evidence="21">
    <location>
        <begin position="115"/>
        <end position="125"/>
    </location>
</feature>
<dbReference type="InterPro" id="IPR036420">
    <property type="entry name" value="BRCT_dom_sf"/>
</dbReference>
<evidence type="ECO:0000313" key="25">
    <source>
        <dbReference type="Proteomes" id="UP001159042"/>
    </source>
</evidence>
<dbReference type="Pfam" id="PF04675">
    <property type="entry name" value="DNA_ligase_A_N"/>
    <property type="match status" value="1"/>
</dbReference>
<dbReference type="AlphaFoldDB" id="A0AAV8W602"/>
<evidence type="ECO:0000256" key="16">
    <source>
        <dbReference type="ARBA" id="ARBA00023242"/>
    </source>
</evidence>
<keyword evidence="12 19" id="KW-0067">ATP-binding</keyword>
<dbReference type="GO" id="GO:0003910">
    <property type="term" value="F:DNA ligase (ATP) activity"/>
    <property type="evidence" value="ECO:0007669"/>
    <property type="project" value="UniProtKB-EC"/>
</dbReference>
<dbReference type="GO" id="GO:0006302">
    <property type="term" value="P:double-strand break repair"/>
    <property type="evidence" value="ECO:0007669"/>
    <property type="project" value="TreeGrafter"/>
</dbReference>
<comment type="similarity">
    <text evidence="3 20">Belongs to the ATP-dependent DNA ligase family.</text>
</comment>
<evidence type="ECO:0000256" key="10">
    <source>
        <dbReference type="ARBA" id="ARBA00022771"/>
    </source>
</evidence>
<dbReference type="CDD" id="cd07902">
    <property type="entry name" value="Adenylation_DNA_ligase_III"/>
    <property type="match status" value="1"/>
</dbReference>
<evidence type="ECO:0000259" key="23">
    <source>
        <dbReference type="PROSITE" id="PS50160"/>
    </source>
</evidence>
<evidence type="ECO:0000256" key="9">
    <source>
        <dbReference type="ARBA" id="ARBA00022763"/>
    </source>
</evidence>
<dbReference type="PROSITE" id="PS00697">
    <property type="entry name" value="DNA_LIGASE_A1"/>
    <property type="match status" value="1"/>
</dbReference>
<keyword evidence="16" id="KW-0539">Nucleus</keyword>
<keyword evidence="5" id="KW-0132">Cell division</keyword>
<dbReference type="GO" id="GO:0003677">
    <property type="term" value="F:DNA binding"/>
    <property type="evidence" value="ECO:0007669"/>
    <property type="project" value="InterPro"/>
</dbReference>
<evidence type="ECO:0000256" key="14">
    <source>
        <dbReference type="ARBA" id="ARBA00023172"/>
    </source>
</evidence>
<dbReference type="NCBIfam" id="TIGR00574">
    <property type="entry name" value="dnl1"/>
    <property type="match status" value="1"/>
</dbReference>
<evidence type="ECO:0000256" key="11">
    <source>
        <dbReference type="ARBA" id="ARBA00022833"/>
    </source>
</evidence>
<keyword evidence="17" id="KW-0131">Cell cycle</keyword>
<feature type="region of interest" description="Disordered" evidence="21">
    <location>
        <begin position="743"/>
        <end position="792"/>
    </location>
</feature>
<dbReference type="PANTHER" id="PTHR45674">
    <property type="entry name" value="DNA LIGASE 1/3 FAMILY MEMBER"/>
    <property type="match status" value="1"/>
</dbReference>
<dbReference type="InterPro" id="IPR001510">
    <property type="entry name" value="Znf_PARP"/>
</dbReference>
<feature type="region of interest" description="Disordered" evidence="21">
    <location>
        <begin position="113"/>
        <end position="141"/>
    </location>
</feature>
<dbReference type="PROSITE" id="PS50064">
    <property type="entry name" value="ZF_PARP_2"/>
    <property type="match status" value="1"/>
</dbReference>
<dbReference type="GO" id="GO:0008270">
    <property type="term" value="F:zinc ion binding"/>
    <property type="evidence" value="ECO:0007669"/>
    <property type="project" value="UniProtKB-KW"/>
</dbReference>
<evidence type="ECO:0000256" key="2">
    <source>
        <dbReference type="ARBA" id="ARBA00004123"/>
    </source>
</evidence>
<dbReference type="FunFam" id="3.30.470.30:FF:000003">
    <property type="entry name" value="DNA ligase"/>
    <property type="match status" value="1"/>
</dbReference>
<dbReference type="InterPro" id="IPR050191">
    <property type="entry name" value="ATP-dep_DNA_ligase"/>
</dbReference>
<dbReference type="SMART" id="SM01336">
    <property type="entry name" value="zf-PARP"/>
    <property type="match status" value="1"/>
</dbReference>
<reference evidence="24 25" key="1">
    <citation type="journal article" date="2023" name="Insect Mol. Biol.">
        <title>Genome sequencing provides insights into the evolution of gene families encoding plant cell wall-degrading enzymes in longhorned beetles.</title>
        <authorList>
            <person name="Shin N.R."/>
            <person name="Okamura Y."/>
            <person name="Kirsch R."/>
            <person name="Pauchet Y."/>
        </authorList>
    </citation>
    <scope>NUCLEOTIDE SEQUENCE [LARGE SCALE GENOMIC DNA]</scope>
    <source>
        <strain evidence="24">EAD_L_NR</strain>
    </source>
</reference>
<dbReference type="Gene3D" id="3.40.50.10190">
    <property type="entry name" value="BRCT domain"/>
    <property type="match status" value="1"/>
</dbReference>
<dbReference type="InterPro" id="IPR012308">
    <property type="entry name" value="DNA_ligase_ATP-dep_N"/>
</dbReference>
<sequence>MSDEEDHVEEKPFAIEVAKQGRAVCKKCKQKCLQGELRIAKLVPNPFGSGKMKAWHHVNCLFEQFLKQRQATKRIEGPDDVEGWEDLSRDEKKDILKKVKECDAAFEAKFGSSKAKQKTPPKAKNVKAVDKPSTSTSNGNKHKDCQFKEFRRLVADITNEPRYLEKTNCVNKMFKEGTDGSGFKDDIVLWCRLLLPGVVKRVYNLQNKQLVKLFSKLFVADQSDMLEHLEQGDIGETIQKFFEESHKCKPAKKSTLTVKEVDDFLVELSKLTKEDEQLEHFKQFVPQCRSNDLKTVIRLIKGDLRMGAGAKHILDGVHPDAYEAYQASRDLVAVIGKCFDKKHKANKSKAEISLMTPVLPMLAEACKSVEQAMKKCPNGMYSEIKYDGERVQVHKEGVEFKYFSRHLKPVLPHKIQHFKEFIPQAFPHGKDLILDSEILMIDTITGKPLPFGTLGKHKKTEFKDATVCLFVFDCIYYNGESLVKKPLSHRKKILQENMMEIPNHVVFSEMQEINRAEELQAMIAKVLKQGLEGLVLKDVNSIYEPGKRHWLKVKKDYLFDGAMADSADLIVLGAWYGTGKKGGMMSVFLMGCYDPSTKKFCTVTRVHTGHDDKTLEELQGQLDMVKISQDMSKVPNWLSCTKTMVPDFVARNPKNQPVWEITGAEFTQHDVHTADGISIRFPRVTKIREDKDWRTATNLQELQALYAKSKEETDVSLLMKGIKTEDEATSSPKKRKKDILSYMKKEEKQPTKAAGEDSPSPSKKIKVEENVDMKEQTDSKNLDTKIDNNNDGKVQIREPIPDYFKGIKALFEDELKDEAYSKLTRQILLYFVAYGGEVVGADRWEEATHVFHFYNIIRQPTIQCPTGAKHLDVQWVKDTIVNGSVPDFRCYTVRWDPDD</sequence>
<accession>A0AAV8W602</accession>
<proteinExistence type="inferred from homology"/>
<dbReference type="SUPFAM" id="SSF57716">
    <property type="entry name" value="Glucocorticoid receptor-like (DNA-binding domain)"/>
    <property type="match status" value="1"/>
</dbReference>
<dbReference type="InterPro" id="IPR000977">
    <property type="entry name" value="DNA_ligase_ATP-dep"/>
</dbReference>
<dbReference type="CDD" id="cd07967">
    <property type="entry name" value="OBF_DNA_ligase_III"/>
    <property type="match status" value="1"/>
</dbReference>
<dbReference type="GO" id="GO:0071897">
    <property type="term" value="P:DNA biosynthetic process"/>
    <property type="evidence" value="ECO:0007669"/>
    <property type="project" value="InterPro"/>
</dbReference>
<evidence type="ECO:0000256" key="13">
    <source>
        <dbReference type="ARBA" id="ARBA00022842"/>
    </source>
</evidence>
<dbReference type="SUPFAM" id="SSF56091">
    <property type="entry name" value="DNA ligase/mRNA capping enzyme, catalytic domain"/>
    <property type="match status" value="1"/>
</dbReference>
<keyword evidence="4 19" id="KW-0436">Ligase</keyword>
<evidence type="ECO:0000256" key="8">
    <source>
        <dbReference type="ARBA" id="ARBA00022741"/>
    </source>
</evidence>
<dbReference type="InterPro" id="IPR012310">
    <property type="entry name" value="DNA_ligase_ATP-dep_cent"/>
</dbReference>
<dbReference type="Gene3D" id="3.30.1490.70">
    <property type="match status" value="1"/>
</dbReference>
<keyword evidence="25" id="KW-1185">Reference proteome</keyword>
<keyword evidence="7" id="KW-0479">Metal-binding</keyword>
<keyword evidence="6" id="KW-0235">DNA replication</keyword>
<evidence type="ECO:0000256" key="20">
    <source>
        <dbReference type="RuleBase" id="RU004196"/>
    </source>
</evidence>
<organism evidence="24 25">
    <name type="scientific">Exocentrus adspersus</name>
    <dbReference type="NCBI Taxonomy" id="1586481"/>
    <lineage>
        <taxon>Eukaryota</taxon>
        <taxon>Metazoa</taxon>
        <taxon>Ecdysozoa</taxon>
        <taxon>Arthropoda</taxon>
        <taxon>Hexapoda</taxon>
        <taxon>Insecta</taxon>
        <taxon>Pterygota</taxon>
        <taxon>Neoptera</taxon>
        <taxon>Endopterygota</taxon>
        <taxon>Coleoptera</taxon>
        <taxon>Polyphaga</taxon>
        <taxon>Cucujiformia</taxon>
        <taxon>Chrysomeloidea</taxon>
        <taxon>Cerambycidae</taxon>
        <taxon>Lamiinae</taxon>
        <taxon>Acanthocinini</taxon>
        <taxon>Exocentrus</taxon>
    </lineage>
</organism>
<keyword evidence="13" id="KW-0460">Magnesium</keyword>
<dbReference type="InterPro" id="IPR012340">
    <property type="entry name" value="NA-bd_OB-fold"/>
</dbReference>
<dbReference type="SUPFAM" id="SSF50249">
    <property type="entry name" value="Nucleic acid-binding proteins"/>
    <property type="match status" value="1"/>
</dbReference>
<keyword evidence="14 19" id="KW-0233">DNA recombination</keyword>
<keyword evidence="9 19" id="KW-0227">DNA damage</keyword>
<evidence type="ECO:0000256" key="15">
    <source>
        <dbReference type="ARBA" id="ARBA00023204"/>
    </source>
</evidence>
<comment type="catalytic activity">
    <reaction evidence="18 19">
        <text>ATP + (deoxyribonucleotide)n-3'-hydroxyl + 5'-phospho-(deoxyribonucleotide)m = (deoxyribonucleotide)n+m + AMP + diphosphate.</text>
        <dbReference type="EC" id="6.5.1.1"/>
    </reaction>
</comment>
<evidence type="ECO:0000313" key="24">
    <source>
        <dbReference type="EMBL" id="KAJ8922088.1"/>
    </source>
</evidence>
<evidence type="ECO:0000259" key="22">
    <source>
        <dbReference type="PROSITE" id="PS50064"/>
    </source>
</evidence>
<dbReference type="GO" id="GO:0051301">
    <property type="term" value="P:cell division"/>
    <property type="evidence" value="ECO:0007669"/>
    <property type="project" value="UniProtKB-KW"/>
</dbReference>
<dbReference type="FunFam" id="2.40.50.140:FF:000085">
    <property type="entry name" value="DNA ligase"/>
    <property type="match status" value="1"/>
</dbReference>
<evidence type="ECO:0000256" key="4">
    <source>
        <dbReference type="ARBA" id="ARBA00022598"/>
    </source>
</evidence>
<name>A0AAV8W602_9CUCU</name>
<dbReference type="InterPro" id="IPR016059">
    <property type="entry name" value="DNA_ligase_ATP-dep_CS"/>
</dbReference>
<dbReference type="PROSITE" id="PS50160">
    <property type="entry name" value="DNA_LIGASE_A3"/>
    <property type="match status" value="1"/>
</dbReference>
<feature type="domain" description="PARP-type" evidence="22">
    <location>
        <begin position="13"/>
        <end position="103"/>
    </location>
</feature>
<feature type="domain" description="ATP-dependent DNA ligase family profile" evidence="23">
    <location>
        <begin position="460"/>
        <end position="594"/>
    </location>
</feature>
<comment type="subcellular location">
    <subcellularLocation>
        <location evidence="2">Nucleus</location>
    </subcellularLocation>
</comment>
<dbReference type="EC" id="6.5.1.1" evidence="19"/>
<dbReference type="Gene3D" id="2.40.50.140">
    <property type="entry name" value="Nucleic acid-binding proteins"/>
    <property type="match status" value="1"/>
</dbReference>
<evidence type="ECO:0000256" key="5">
    <source>
        <dbReference type="ARBA" id="ARBA00022618"/>
    </source>
</evidence>
<dbReference type="InterPro" id="IPR031916">
    <property type="entry name" value="LIG3_BRCT"/>
</dbReference>
<keyword evidence="11" id="KW-0862">Zinc</keyword>
<evidence type="ECO:0000256" key="3">
    <source>
        <dbReference type="ARBA" id="ARBA00007572"/>
    </source>
</evidence>
<dbReference type="InterPro" id="IPR036957">
    <property type="entry name" value="Znf_PARP_sf"/>
</dbReference>
<dbReference type="Proteomes" id="UP001159042">
    <property type="component" value="Unassembled WGS sequence"/>
</dbReference>
<dbReference type="Pfam" id="PF04679">
    <property type="entry name" value="DNA_ligase_A_C"/>
    <property type="match status" value="1"/>
</dbReference>
<dbReference type="GO" id="GO:0070421">
    <property type="term" value="C:DNA ligase III-XRCC1 complex"/>
    <property type="evidence" value="ECO:0007669"/>
    <property type="project" value="TreeGrafter"/>
</dbReference>
<dbReference type="GO" id="GO:0006310">
    <property type="term" value="P:DNA recombination"/>
    <property type="evidence" value="ECO:0007669"/>
    <property type="project" value="UniProtKB-KW"/>
</dbReference>
<evidence type="ECO:0000256" key="1">
    <source>
        <dbReference type="ARBA" id="ARBA00001946"/>
    </source>
</evidence>
<comment type="cofactor">
    <cofactor evidence="1">
        <name>Mg(2+)</name>
        <dbReference type="ChEBI" id="CHEBI:18420"/>
    </cofactor>
</comment>
<dbReference type="FunFam" id="1.10.3260.10:FF:000002">
    <property type="entry name" value="DNA ligase"/>
    <property type="match status" value="1"/>
</dbReference>
<dbReference type="Pfam" id="PF16759">
    <property type="entry name" value="LIG3_BRCT"/>
    <property type="match status" value="1"/>
</dbReference>
<dbReference type="Gene3D" id="1.10.3260.10">
    <property type="entry name" value="DNA ligase, ATP-dependent, N-terminal domain"/>
    <property type="match status" value="1"/>
</dbReference>
<comment type="caution">
    <text evidence="24">The sequence shown here is derived from an EMBL/GenBank/DDBJ whole genome shotgun (WGS) entry which is preliminary data.</text>
</comment>
<evidence type="ECO:0000256" key="18">
    <source>
        <dbReference type="ARBA" id="ARBA00034003"/>
    </source>
</evidence>
<dbReference type="PROSITE" id="PS00333">
    <property type="entry name" value="DNA_LIGASE_A2"/>
    <property type="match status" value="1"/>
</dbReference>
<gene>
    <name evidence="24" type="ORF">NQ315_008729</name>
</gene>
<protein>
    <recommendedName>
        <fullName evidence="19">DNA ligase</fullName>
        <ecNumber evidence="19">6.5.1.1</ecNumber>
    </recommendedName>
</protein>
<dbReference type="GO" id="GO:0006273">
    <property type="term" value="P:lagging strand elongation"/>
    <property type="evidence" value="ECO:0007669"/>
    <property type="project" value="TreeGrafter"/>
</dbReference>
<evidence type="ECO:0000256" key="17">
    <source>
        <dbReference type="ARBA" id="ARBA00023306"/>
    </source>
</evidence>
<dbReference type="EMBL" id="JANEYG010000008">
    <property type="protein sequence ID" value="KAJ8922088.1"/>
    <property type="molecule type" value="Genomic_DNA"/>
</dbReference>
<dbReference type="InterPro" id="IPR036599">
    <property type="entry name" value="DNA_ligase_N_sf"/>
</dbReference>
<feature type="compositionally biased region" description="Basic and acidic residues" evidence="21">
    <location>
        <begin position="765"/>
        <end position="792"/>
    </location>
</feature>
<keyword evidence="15 19" id="KW-0234">DNA repair</keyword>
<evidence type="ECO:0000256" key="19">
    <source>
        <dbReference type="RuleBase" id="RU000617"/>
    </source>
</evidence>
<dbReference type="Pfam" id="PF01068">
    <property type="entry name" value="DNA_ligase_A_M"/>
    <property type="match status" value="1"/>
</dbReference>
<dbReference type="InterPro" id="IPR012309">
    <property type="entry name" value="DNA_ligase_ATP-dep_C"/>
</dbReference>
<keyword evidence="10" id="KW-0863">Zinc-finger</keyword>
<dbReference type="Gene3D" id="3.30.470.30">
    <property type="entry name" value="DNA ligase/mRNA capping enzyme"/>
    <property type="match status" value="1"/>
</dbReference>
<dbReference type="SUPFAM" id="SSF117018">
    <property type="entry name" value="ATP-dependent DNA ligase DNA-binding domain"/>
    <property type="match status" value="1"/>
</dbReference>
<evidence type="ECO:0000256" key="7">
    <source>
        <dbReference type="ARBA" id="ARBA00022723"/>
    </source>
</evidence>
<dbReference type="GO" id="GO:0005524">
    <property type="term" value="F:ATP binding"/>
    <property type="evidence" value="ECO:0007669"/>
    <property type="project" value="UniProtKB-KW"/>
</dbReference>
<keyword evidence="8 19" id="KW-0547">Nucleotide-binding</keyword>
<evidence type="ECO:0000256" key="21">
    <source>
        <dbReference type="SAM" id="MobiDB-lite"/>
    </source>
</evidence>
<dbReference type="PANTHER" id="PTHR45674:SF9">
    <property type="entry name" value="DNA LIGASE 3"/>
    <property type="match status" value="1"/>
</dbReference>